<comment type="subcellular location">
    <subcellularLocation>
        <location evidence="1">Apical cell membrane</location>
        <topology evidence="1">Multi-pass membrane protein</topology>
    </subcellularLocation>
</comment>
<dbReference type="PANTHER" id="PTHR10010:SF46">
    <property type="entry name" value="SODIUM-DEPENDENT PHOSPHATE TRANSPORT PROTEIN 2B"/>
    <property type="match status" value="1"/>
</dbReference>
<reference evidence="9" key="2">
    <citation type="submission" date="2023-04" db="EMBL/GenBank/DDBJ databases">
        <authorList>
            <person name="Bu L."/>
            <person name="Lu L."/>
            <person name="Laidemitt M.R."/>
            <person name="Zhang S.M."/>
            <person name="Mutuku M."/>
            <person name="Mkoji G."/>
            <person name="Steinauer M."/>
            <person name="Loker E.S."/>
        </authorList>
    </citation>
    <scope>NUCLEOTIDE SEQUENCE</scope>
    <source>
        <strain evidence="9">KasaAsao</strain>
        <tissue evidence="9">Whole Snail</tissue>
    </source>
</reference>
<sequence>MDNSCFSDDQGRLVNGKVQTPNYEKDTKSLTEQTLQNGTKLPPQDVEATLKDEDPWKVTSISQDYTPWSALNRKQKVFRFVSSCVKILLVFGCLYMFICSLDFLSSAFRLLGGEAAGRVFQQSDILTNPITGLMIGVLVTVLVQSSSTSTSIVVSMVGSGIMKIRTAIPIVMGANVGTSVTNTIVAIGQITDKAEFRRAFAGATVHDMFNWLTVLVLLPVEIATGYLYYLTEAIVDSLPLVSDQGADKDILKVITEPFTERIIQVNKNAITNIASGKELDFNYDRTIMKVCCDKKTPRQCCEGVKKNSKMFTSDGAFYSTTQKREFCKELRQCQGLKVADASLCEQTFERSKDFFNCDTIQGSTAEVTCCRNLLNSNSSRQDFCDSVNSCFNSSTASHFNVSACLSGWDNNTKAVDGENFSCVRYTRDIAKVTCVQECNFLFKGLYPSLDDKAIGAILLVISLLILCACLVCIVKLLHSLLQGPMAMLVKKFINADFPGPLAYFTGYLAIIIGAGLTIVVQSSSIFTSTLTPLVGIGVIELDRMYPLTLGSNIGTTTTAILSALANTSGLRNALQIAFCHLFFNITGIVLFYPIPYLRFPIPLAKFLGNCTAKYRWFAIVYILAMFFLFPALIFALSIPGWYVLVGVMGPFVIILIAVCVVKVIQAERPTCLPPKFRNWKFLPLALRSLEPYDKAMQKLFFCKRFQAEVKEEKVVQNNNCNSAAPASESLAVSTYL</sequence>
<keyword evidence="3" id="KW-1003">Cell membrane</keyword>
<organism evidence="9 10">
    <name type="scientific">Biomphalaria pfeifferi</name>
    <name type="common">Bloodfluke planorb</name>
    <name type="synonym">Freshwater snail</name>
    <dbReference type="NCBI Taxonomy" id="112525"/>
    <lineage>
        <taxon>Eukaryota</taxon>
        <taxon>Metazoa</taxon>
        <taxon>Spiralia</taxon>
        <taxon>Lophotrochozoa</taxon>
        <taxon>Mollusca</taxon>
        <taxon>Gastropoda</taxon>
        <taxon>Heterobranchia</taxon>
        <taxon>Euthyneura</taxon>
        <taxon>Panpulmonata</taxon>
        <taxon>Hygrophila</taxon>
        <taxon>Lymnaeoidea</taxon>
        <taxon>Planorbidae</taxon>
        <taxon>Biomphalaria</taxon>
    </lineage>
</organism>
<feature type="transmembrane region" description="Helical" evidence="8">
    <location>
        <begin position="166"/>
        <end position="188"/>
    </location>
</feature>
<protein>
    <submittedName>
        <fullName evidence="9">Sodium-dependent phosphate transport protein 2B</fullName>
    </submittedName>
</protein>
<feature type="transmembrane region" description="Helical" evidence="8">
    <location>
        <begin position="614"/>
        <end position="634"/>
    </location>
</feature>
<feature type="transmembrane region" description="Helical" evidence="8">
    <location>
        <begin position="641"/>
        <end position="664"/>
    </location>
</feature>
<dbReference type="GO" id="GO:0044341">
    <property type="term" value="P:sodium-dependent phosphate transport"/>
    <property type="evidence" value="ECO:0007669"/>
    <property type="project" value="InterPro"/>
</dbReference>
<evidence type="ECO:0000256" key="1">
    <source>
        <dbReference type="ARBA" id="ARBA00004424"/>
    </source>
</evidence>
<keyword evidence="4 8" id="KW-0812">Transmembrane</keyword>
<evidence type="ECO:0000256" key="7">
    <source>
        <dbReference type="SAM" id="MobiDB-lite"/>
    </source>
</evidence>
<evidence type="ECO:0000256" key="5">
    <source>
        <dbReference type="ARBA" id="ARBA00022989"/>
    </source>
</evidence>
<name>A0AAD8F258_BIOPF</name>
<evidence type="ECO:0000256" key="4">
    <source>
        <dbReference type="ARBA" id="ARBA00022692"/>
    </source>
</evidence>
<feature type="transmembrane region" description="Helical" evidence="8">
    <location>
        <begin position="77"/>
        <end position="98"/>
    </location>
</feature>
<keyword evidence="10" id="KW-1185">Reference proteome</keyword>
<evidence type="ECO:0000256" key="2">
    <source>
        <dbReference type="ARBA" id="ARBA00005808"/>
    </source>
</evidence>
<feature type="compositionally biased region" description="Polar residues" evidence="7">
    <location>
        <begin position="30"/>
        <end position="39"/>
    </location>
</feature>
<accession>A0AAD8F258</accession>
<comment type="caution">
    <text evidence="9">The sequence shown here is derived from an EMBL/GenBank/DDBJ whole genome shotgun (WGS) entry which is preliminary data.</text>
</comment>
<feature type="transmembrane region" description="Helical" evidence="8">
    <location>
        <begin position="501"/>
        <end position="520"/>
    </location>
</feature>
<proteinExistence type="inferred from homology"/>
<reference evidence="9" key="1">
    <citation type="journal article" date="2023" name="PLoS Negl. Trop. Dis.">
        <title>A genome sequence for Biomphalaria pfeifferi, the major vector snail for the human-infecting parasite Schistosoma mansoni.</title>
        <authorList>
            <person name="Bu L."/>
            <person name="Lu L."/>
            <person name="Laidemitt M.R."/>
            <person name="Zhang S.M."/>
            <person name="Mutuku M."/>
            <person name="Mkoji G."/>
            <person name="Steinauer M."/>
            <person name="Loker E.S."/>
        </authorList>
    </citation>
    <scope>NUCLEOTIDE SEQUENCE</scope>
    <source>
        <strain evidence="9">KasaAsao</strain>
    </source>
</reference>
<evidence type="ECO:0000256" key="8">
    <source>
        <dbReference type="SAM" id="Phobius"/>
    </source>
</evidence>
<dbReference type="PANTHER" id="PTHR10010">
    <property type="entry name" value="SOLUTE CARRIER FAMILY 34 SODIUM PHOSPHATE , MEMBER 2-RELATED"/>
    <property type="match status" value="1"/>
</dbReference>
<dbReference type="AlphaFoldDB" id="A0AAD8F258"/>
<keyword evidence="5 8" id="KW-1133">Transmembrane helix</keyword>
<dbReference type="Proteomes" id="UP001233172">
    <property type="component" value="Unassembled WGS sequence"/>
</dbReference>
<dbReference type="EMBL" id="JASAOG010000148">
    <property type="protein sequence ID" value="KAK0047661.1"/>
    <property type="molecule type" value="Genomic_DNA"/>
</dbReference>
<dbReference type="Pfam" id="PF02690">
    <property type="entry name" value="Na_Pi_cotrans"/>
    <property type="match status" value="2"/>
</dbReference>
<keyword evidence="6 8" id="KW-0472">Membrane</keyword>
<evidence type="ECO:0000256" key="3">
    <source>
        <dbReference type="ARBA" id="ARBA00022475"/>
    </source>
</evidence>
<gene>
    <name evidence="9" type="ORF">Bpfe_022966</name>
</gene>
<feature type="transmembrane region" description="Helical" evidence="8">
    <location>
        <begin position="453"/>
        <end position="481"/>
    </location>
</feature>
<feature type="transmembrane region" description="Helical" evidence="8">
    <location>
        <begin position="573"/>
        <end position="594"/>
    </location>
</feature>
<evidence type="ECO:0000313" key="10">
    <source>
        <dbReference type="Proteomes" id="UP001233172"/>
    </source>
</evidence>
<comment type="similarity">
    <text evidence="2">Belongs to the SLC34A transporter family.</text>
</comment>
<dbReference type="InterPro" id="IPR003841">
    <property type="entry name" value="Na/Pi_transpt"/>
</dbReference>
<evidence type="ECO:0000313" key="9">
    <source>
        <dbReference type="EMBL" id="KAK0047661.1"/>
    </source>
</evidence>
<dbReference type="GO" id="GO:0005436">
    <property type="term" value="F:sodium:phosphate symporter activity"/>
    <property type="evidence" value="ECO:0007669"/>
    <property type="project" value="InterPro"/>
</dbReference>
<feature type="region of interest" description="Disordered" evidence="7">
    <location>
        <begin position="1"/>
        <end position="43"/>
    </location>
</feature>
<feature type="transmembrane region" description="Helical" evidence="8">
    <location>
        <begin position="208"/>
        <end position="229"/>
    </location>
</feature>
<dbReference type="NCBIfam" id="NF037997">
    <property type="entry name" value="Na_Pi_symport"/>
    <property type="match status" value="1"/>
</dbReference>
<dbReference type="GO" id="GO:0016324">
    <property type="term" value="C:apical plasma membrane"/>
    <property type="evidence" value="ECO:0007669"/>
    <property type="project" value="UniProtKB-SubCell"/>
</dbReference>
<evidence type="ECO:0000256" key="6">
    <source>
        <dbReference type="ARBA" id="ARBA00023136"/>
    </source>
</evidence>